<keyword evidence="7" id="KW-1185">Reference proteome</keyword>
<feature type="compositionally biased region" description="Acidic residues" evidence="5">
    <location>
        <begin position="410"/>
        <end position="446"/>
    </location>
</feature>
<dbReference type="KEGG" id="kne:92177515"/>
<dbReference type="GO" id="GO:0042273">
    <property type="term" value="P:ribosomal large subunit biogenesis"/>
    <property type="evidence" value="ECO:0007669"/>
    <property type="project" value="InterPro"/>
</dbReference>
<evidence type="ECO:0000256" key="4">
    <source>
        <dbReference type="ARBA" id="ARBA00014234"/>
    </source>
</evidence>
<comment type="subunit">
    <text evidence="3">Component of the pre-66S ribosomal particle.</text>
</comment>
<gene>
    <name evidence="6" type="ORF">IAR55_000255</name>
</gene>
<evidence type="ECO:0000256" key="2">
    <source>
        <dbReference type="ARBA" id="ARBA00007861"/>
    </source>
</evidence>
<reference evidence="6 7" key="1">
    <citation type="journal article" date="2024" name="bioRxiv">
        <title>Comparative genomics of Cryptococcus and Kwoniella reveals pathogenesis evolution and contrasting karyotype dynamics via intercentromeric recombination or chromosome fusion.</title>
        <authorList>
            <person name="Coelho M.A."/>
            <person name="David-Palma M."/>
            <person name="Shea T."/>
            <person name="Bowers K."/>
            <person name="McGinley-Smith S."/>
            <person name="Mohammad A.W."/>
            <person name="Gnirke A."/>
            <person name="Yurkov A.M."/>
            <person name="Nowrousian M."/>
            <person name="Sun S."/>
            <person name="Cuomo C.A."/>
            <person name="Heitman J."/>
        </authorList>
    </citation>
    <scope>NUCLEOTIDE SEQUENCE [LARGE SCALE GENOMIC DNA]</scope>
    <source>
        <strain evidence="6 7">CBS 13917</strain>
    </source>
</reference>
<evidence type="ECO:0000256" key="1">
    <source>
        <dbReference type="ARBA" id="ARBA00002889"/>
    </source>
</evidence>
<dbReference type="GO" id="GO:0030687">
    <property type="term" value="C:preribosome, large subunit precursor"/>
    <property type="evidence" value="ECO:0007669"/>
    <property type="project" value="TreeGrafter"/>
</dbReference>
<proteinExistence type="inferred from homology"/>
<protein>
    <recommendedName>
        <fullName evidence="4">Ribosome biogenesis protein NSA1</fullName>
    </recommendedName>
</protein>
<dbReference type="SUPFAM" id="SSF50978">
    <property type="entry name" value="WD40 repeat-like"/>
    <property type="match status" value="1"/>
</dbReference>
<comment type="function">
    <text evidence="1">Involved in the biogenesis of the 60S ribosomal subunit.</text>
</comment>
<dbReference type="PANTHER" id="PTHR16038:SF4">
    <property type="entry name" value="WD REPEAT-CONTAINING PROTEIN 74"/>
    <property type="match status" value="1"/>
</dbReference>
<evidence type="ECO:0000313" key="7">
    <source>
        <dbReference type="Proteomes" id="UP001388673"/>
    </source>
</evidence>
<accession>A0AAW0Z649</accession>
<dbReference type="Proteomes" id="UP001388673">
    <property type="component" value="Unassembled WGS sequence"/>
</dbReference>
<dbReference type="EMBL" id="JBCAWK010000001">
    <property type="protein sequence ID" value="KAK8869687.1"/>
    <property type="molecule type" value="Genomic_DNA"/>
</dbReference>
<comment type="caution">
    <text evidence="6">The sequence shown here is derived from an EMBL/GenBank/DDBJ whole genome shotgun (WGS) entry which is preliminary data.</text>
</comment>
<dbReference type="InterPro" id="IPR036322">
    <property type="entry name" value="WD40_repeat_dom_sf"/>
</dbReference>
<dbReference type="InterPro" id="IPR015943">
    <property type="entry name" value="WD40/YVTN_repeat-like_dom_sf"/>
</dbReference>
<name>A0AAW0Z649_9TREE</name>
<evidence type="ECO:0000256" key="3">
    <source>
        <dbReference type="ARBA" id="ARBA00011187"/>
    </source>
</evidence>
<sequence>MVREKTLNFLAPSLHPNTLLDLSFSEPKIGPSAPPSEVIVNHLPIKYGDHRPVGGVRRMIRTGENQVVVADDKFQVSTLNLTPLGSETAAPPLVISQESVKGRSKDTWAGLVPLENGTVSALTSGLLTYHPFTSKSEPSSSSSSRSRTVLSPLACLASTPLDPTSFALGGKEVDVSLYDVERTFGSGGAGGDTEMKEENGKRKKSGLEPGQIWQAKNVPNNSLALRQPIYHLSLAYLPSSSNLLVSGTKMGTVRRFDTRQRKPLSDWKVAKEGGVGCVAPGVEHELFFSDRSNLLGSLDMRTGKVLYSYSALTSTPQHLLPLPTFDTTVTPTPGTRRIGLATICSDATFRIHTTSTPPELQGVKGNWGEGNAKKGEVVGMIGGAGVGEGIFRGWGEREVVVEKKERGEGEGDENEDDNEDEEEVWDGMEEFEDAGEEESDEEDGDVEEHPEKPLKKKTRKI</sequence>
<evidence type="ECO:0000256" key="5">
    <source>
        <dbReference type="SAM" id="MobiDB-lite"/>
    </source>
</evidence>
<organism evidence="6 7">
    <name type="scientific">Kwoniella newhampshirensis</name>
    <dbReference type="NCBI Taxonomy" id="1651941"/>
    <lineage>
        <taxon>Eukaryota</taxon>
        <taxon>Fungi</taxon>
        <taxon>Dikarya</taxon>
        <taxon>Basidiomycota</taxon>
        <taxon>Agaricomycotina</taxon>
        <taxon>Tremellomycetes</taxon>
        <taxon>Tremellales</taxon>
        <taxon>Cryptococcaceae</taxon>
        <taxon>Kwoniella</taxon>
    </lineage>
</organism>
<feature type="region of interest" description="Disordered" evidence="5">
    <location>
        <begin position="402"/>
        <end position="461"/>
    </location>
</feature>
<evidence type="ECO:0000313" key="6">
    <source>
        <dbReference type="EMBL" id="KAK8869687.1"/>
    </source>
</evidence>
<dbReference type="GeneID" id="92177515"/>
<dbReference type="InterPro" id="IPR037379">
    <property type="entry name" value="WDR74/Nsa1"/>
</dbReference>
<comment type="similarity">
    <text evidence="2">Belongs to the NSA1 family.</text>
</comment>
<dbReference type="PANTHER" id="PTHR16038">
    <property type="entry name" value="NOP SEVEN ASSOCIATED PROTEIN 1"/>
    <property type="match status" value="1"/>
</dbReference>
<dbReference type="AlphaFoldDB" id="A0AAW0Z649"/>
<dbReference type="GO" id="GO:0005730">
    <property type="term" value="C:nucleolus"/>
    <property type="evidence" value="ECO:0007669"/>
    <property type="project" value="InterPro"/>
</dbReference>
<dbReference type="RefSeq" id="XP_066805933.1">
    <property type="nucleotide sequence ID" value="XM_066943391.1"/>
</dbReference>
<dbReference type="Gene3D" id="2.130.10.10">
    <property type="entry name" value="YVTN repeat-like/Quinoprotein amine dehydrogenase"/>
    <property type="match status" value="1"/>
</dbReference>
<feature type="region of interest" description="Disordered" evidence="5">
    <location>
        <begin position="186"/>
        <end position="210"/>
    </location>
</feature>